<dbReference type="EMBL" id="JACOFZ010000001">
    <property type="protein sequence ID" value="MBC3880853.1"/>
    <property type="molecule type" value="Genomic_DNA"/>
</dbReference>
<dbReference type="PANTHER" id="PTHR21600">
    <property type="entry name" value="MITOCHONDRIAL RNA PSEUDOURIDINE SYNTHASE"/>
    <property type="match status" value="1"/>
</dbReference>
<dbReference type="PROSITE" id="PS01129">
    <property type="entry name" value="PSI_RLU"/>
    <property type="match status" value="1"/>
</dbReference>
<protein>
    <submittedName>
        <fullName evidence="2">Pseudouridine synthase</fullName>
    </submittedName>
</protein>
<dbReference type="InterPro" id="IPR020103">
    <property type="entry name" value="PsdUridine_synth_cat_dom_sf"/>
</dbReference>
<dbReference type="GO" id="GO:0000455">
    <property type="term" value="P:enzyme-directed rRNA pseudouridine synthesis"/>
    <property type="evidence" value="ECO:0007669"/>
    <property type="project" value="TreeGrafter"/>
</dbReference>
<sequence length="295" mass="33849">MKSAPLPTRDGISPSYIWLPEGQWQHALHFLCSHFPEVSEQIWLTRFAKHEVCTAEGNALTPNSPVKRGMCIYYYREVENEVAIPFQETILFQNEDLLVVDKPHFLPVTPGGNYLKETLLVRLKNSTGIDFLTPLHRLDRETAGVILLSCNPKTRGRYQALFQQNQIIKTYHAIAAFLPDLPTPYLKQSRLEESAQFFVMHEVEGEANTETLISIIERRGENALYQLQPKTGKKHQLRVHLASLGAPILNDRFYPQALPVGHDDFEKPLKLLAKRISFIDPHSQEHYHFESQLSL</sequence>
<dbReference type="SUPFAM" id="SSF55120">
    <property type="entry name" value="Pseudouridine synthase"/>
    <property type="match status" value="1"/>
</dbReference>
<gene>
    <name evidence="2" type="ORF">H8K36_05665</name>
</gene>
<dbReference type="AlphaFoldDB" id="A0A923HNB9"/>
<organism evidence="2 3">
    <name type="scientific">Undibacterium nitidum</name>
    <dbReference type="NCBI Taxonomy" id="2762298"/>
    <lineage>
        <taxon>Bacteria</taxon>
        <taxon>Pseudomonadati</taxon>
        <taxon>Pseudomonadota</taxon>
        <taxon>Betaproteobacteria</taxon>
        <taxon>Burkholderiales</taxon>
        <taxon>Oxalobacteraceae</taxon>
        <taxon>Undibacterium</taxon>
    </lineage>
</organism>
<dbReference type="InterPro" id="IPR006224">
    <property type="entry name" value="PsdUridine_synth_RluA-like_CS"/>
</dbReference>
<dbReference type="RefSeq" id="WP_186914674.1">
    <property type="nucleotide sequence ID" value="NZ_JACOFZ010000001.1"/>
</dbReference>
<keyword evidence="3" id="KW-1185">Reference proteome</keyword>
<dbReference type="GO" id="GO:0140098">
    <property type="term" value="F:catalytic activity, acting on RNA"/>
    <property type="evidence" value="ECO:0007669"/>
    <property type="project" value="UniProtKB-ARBA"/>
</dbReference>
<name>A0A923HNB9_9BURK</name>
<dbReference type="PANTHER" id="PTHR21600:SF84">
    <property type="entry name" value="PSEUDOURIDINE SYNTHASE RSUA_RLUA-LIKE DOMAIN-CONTAINING PROTEIN"/>
    <property type="match status" value="1"/>
</dbReference>
<reference evidence="2" key="1">
    <citation type="submission" date="2020-08" db="EMBL/GenBank/DDBJ databases">
        <title>Novel species isolated from subtropical streams in China.</title>
        <authorList>
            <person name="Lu H."/>
        </authorList>
    </citation>
    <scope>NUCLEOTIDE SEQUENCE</scope>
    <source>
        <strain evidence="2">LX22W</strain>
    </source>
</reference>
<evidence type="ECO:0000313" key="2">
    <source>
        <dbReference type="EMBL" id="MBC3880853.1"/>
    </source>
</evidence>
<dbReference type="GO" id="GO:0009982">
    <property type="term" value="F:pseudouridine synthase activity"/>
    <property type="evidence" value="ECO:0007669"/>
    <property type="project" value="InterPro"/>
</dbReference>
<evidence type="ECO:0000259" key="1">
    <source>
        <dbReference type="Pfam" id="PF00849"/>
    </source>
</evidence>
<accession>A0A923HNB9</accession>
<dbReference type="Gene3D" id="3.30.2350.10">
    <property type="entry name" value="Pseudouridine synthase"/>
    <property type="match status" value="1"/>
</dbReference>
<dbReference type="Proteomes" id="UP000627446">
    <property type="component" value="Unassembled WGS sequence"/>
</dbReference>
<proteinExistence type="predicted"/>
<dbReference type="Pfam" id="PF00849">
    <property type="entry name" value="PseudoU_synth_2"/>
    <property type="match status" value="1"/>
</dbReference>
<evidence type="ECO:0000313" key="3">
    <source>
        <dbReference type="Proteomes" id="UP000627446"/>
    </source>
</evidence>
<feature type="domain" description="Pseudouridine synthase RsuA/RluA-like" evidence="1">
    <location>
        <begin position="96"/>
        <end position="243"/>
    </location>
</feature>
<dbReference type="InterPro" id="IPR006145">
    <property type="entry name" value="PsdUridine_synth_RsuA/RluA"/>
</dbReference>
<dbReference type="InterPro" id="IPR050188">
    <property type="entry name" value="RluA_PseudoU_synthase"/>
</dbReference>
<dbReference type="GO" id="GO:0003723">
    <property type="term" value="F:RNA binding"/>
    <property type="evidence" value="ECO:0007669"/>
    <property type="project" value="InterPro"/>
</dbReference>
<comment type="caution">
    <text evidence="2">The sequence shown here is derived from an EMBL/GenBank/DDBJ whole genome shotgun (WGS) entry which is preliminary data.</text>
</comment>